<accession>A0ABS8Y6T7</accession>
<dbReference type="PANTHER" id="PTHR31470">
    <property type="entry name" value="CYSTEINE PROTEINASES SUPERFAMILY PROTEIN-RELATED-RELATED"/>
    <property type="match status" value="1"/>
</dbReference>
<sequence>MPEHTAQTHVGDVHLEDLNMSPSQFELPDELLPNLNPERSIIIHPNVNIQEEVTLLPMQRCRRPGRWNTSPHMSIFGSSTDSATSATKGEDLVCEYINGYRLYVVVPWHTVDSVFIRINVKDKLHWVLAVLSLRDRCIYIYDSLRSAGHDAAVKREIEKLPQFLPMYLSTTYFYKKKGITSSTHPRYNIQTPSDAFEVTYVDNIPQRKSGSIYASILWDYTTKKLEVESMSDDEAPPKKIRPVSSSSYRIVLS</sequence>
<dbReference type="PANTHER" id="PTHR31470:SF40">
    <property type="entry name" value="UBIQUITIN-LIKE PROTEASE FAMILY PROFILE DOMAIN-CONTAINING PROTEIN"/>
    <property type="match status" value="1"/>
</dbReference>
<dbReference type="Gene3D" id="3.40.395.10">
    <property type="entry name" value="Adenoviral Proteinase, Chain A"/>
    <property type="match status" value="1"/>
</dbReference>
<dbReference type="InterPro" id="IPR003653">
    <property type="entry name" value="Peptidase_C48_C"/>
</dbReference>
<dbReference type="Pfam" id="PF02902">
    <property type="entry name" value="Peptidase_C48"/>
    <property type="match status" value="1"/>
</dbReference>
<reference evidence="5 6" key="1">
    <citation type="journal article" date="2021" name="BMC Genomics">
        <title>Datura genome reveals duplications of psychoactive alkaloid biosynthetic genes and high mutation rate following tissue culture.</title>
        <authorList>
            <person name="Rajewski A."/>
            <person name="Carter-House D."/>
            <person name="Stajich J."/>
            <person name="Litt A."/>
        </authorList>
    </citation>
    <scope>NUCLEOTIDE SEQUENCE [LARGE SCALE GENOMIC DNA]</scope>
    <source>
        <strain evidence="5">AR-01</strain>
    </source>
</reference>
<evidence type="ECO:0000313" key="6">
    <source>
        <dbReference type="Proteomes" id="UP000823775"/>
    </source>
</evidence>
<keyword evidence="3" id="KW-0378">Hydrolase</keyword>
<evidence type="ECO:0000256" key="3">
    <source>
        <dbReference type="ARBA" id="ARBA00022801"/>
    </source>
</evidence>
<comment type="similarity">
    <text evidence="1">Belongs to the peptidase C48 family.</text>
</comment>
<evidence type="ECO:0000256" key="1">
    <source>
        <dbReference type="ARBA" id="ARBA00005234"/>
    </source>
</evidence>
<dbReference type="SUPFAM" id="SSF54001">
    <property type="entry name" value="Cysteine proteinases"/>
    <property type="match status" value="1"/>
</dbReference>
<organism evidence="5 6">
    <name type="scientific">Datura stramonium</name>
    <name type="common">Jimsonweed</name>
    <name type="synonym">Common thornapple</name>
    <dbReference type="NCBI Taxonomy" id="4076"/>
    <lineage>
        <taxon>Eukaryota</taxon>
        <taxon>Viridiplantae</taxon>
        <taxon>Streptophyta</taxon>
        <taxon>Embryophyta</taxon>
        <taxon>Tracheophyta</taxon>
        <taxon>Spermatophyta</taxon>
        <taxon>Magnoliopsida</taxon>
        <taxon>eudicotyledons</taxon>
        <taxon>Gunneridae</taxon>
        <taxon>Pentapetalae</taxon>
        <taxon>asterids</taxon>
        <taxon>lamiids</taxon>
        <taxon>Solanales</taxon>
        <taxon>Solanaceae</taxon>
        <taxon>Solanoideae</taxon>
        <taxon>Datureae</taxon>
        <taxon>Datura</taxon>
    </lineage>
</organism>
<keyword evidence="6" id="KW-1185">Reference proteome</keyword>
<evidence type="ECO:0000259" key="4">
    <source>
        <dbReference type="Pfam" id="PF02902"/>
    </source>
</evidence>
<dbReference type="InterPro" id="IPR038765">
    <property type="entry name" value="Papain-like_cys_pep_sf"/>
</dbReference>
<evidence type="ECO:0000256" key="2">
    <source>
        <dbReference type="ARBA" id="ARBA00022670"/>
    </source>
</evidence>
<protein>
    <recommendedName>
        <fullName evidence="4">Ubiquitin-like protease family profile domain-containing protein</fullName>
    </recommendedName>
</protein>
<dbReference type="EMBL" id="JACEIK010043862">
    <property type="protein sequence ID" value="MCE5167027.1"/>
    <property type="molecule type" value="Genomic_DNA"/>
</dbReference>
<keyword evidence="2" id="KW-0645">Protease</keyword>
<evidence type="ECO:0000313" key="5">
    <source>
        <dbReference type="EMBL" id="MCE5167027.1"/>
    </source>
</evidence>
<proteinExistence type="inferred from homology"/>
<comment type="caution">
    <text evidence="5">The sequence shown here is derived from an EMBL/GenBank/DDBJ whole genome shotgun (WGS) entry which is preliminary data.</text>
</comment>
<dbReference type="Proteomes" id="UP000823775">
    <property type="component" value="Unassembled WGS sequence"/>
</dbReference>
<name>A0ABS8Y6T7_DATST</name>
<feature type="domain" description="Ubiquitin-like protease family profile" evidence="4">
    <location>
        <begin position="110"/>
        <end position="209"/>
    </location>
</feature>
<gene>
    <name evidence="5" type="ORF">HAX54_034118</name>
</gene>